<evidence type="ECO:0000313" key="4">
    <source>
        <dbReference type="Proteomes" id="UP000249453"/>
    </source>
</evidence>
<evidence type="ECO:0000313" key="3">
    <source>
        <dbReference type="EMBL" id="RAK34358.1"/>
    </source>
</evidence>
<dbReference type="InterPro" id="IPR012038">
    <property type="entry name" value="UCP009471"/>
</dbReference>
<dbReference type="SUPFAM" id="SSF160935">
    <property type="entry name" value="VPA0735-like"/>
    <property type="match status" value="1"/>
</dbReference>
<accession>A0A364K079</accession>
<keyword evidence="1" id="KW-0812">Transmembrane</keyword>
<dbReference type="PIRSF" id="PIRSF009471">
    <property type="entry name" value="UCP009471"/>
    <property type="match status" value="1"/>
</dbReference>
<feature type="domain" description="DUF1214" evidence="2">
    <location>
        <begin position="73"/>
        <end position="170"/>
    </location>
</feature>
<comment type="caution">
    <text evidence="3">The sequence shown here is derived from an EMBL/GenBank/DDBJ whole genome shotgun (WGS) entry which is preliminary data.</text>
</comment>
<keyword evidence="1" id="KW-1133">Transmembrane helix</keyword>
<proteinExistence type="predicted"/>
<dbReference type="InterPro" id="IPR037049">
    <property type="entry name" value="DUF1214_C_sf"/>
</dbReference>
<dbReference type="AlphaFoldDB" id="A0A364K079"/>
<evidence type="ECO:0000256" key="1">
    <source>
        <dbReference type="SAM" id="Phobius"/>
    </source>
</evidence>
<dbReference type="RefSeq" id="WP_111574179.1">
    <property type="nucleotide sequence ID" value="NZ_JBHEEY010000001.1"/>
</dbReference>
<dbReference type="EMBL" id="QLMK01000001">
    <property type="protein sequence ID" value="RAK34358.1"/>
    <property type="molecule type" value="Genomic_DNA"/>
</dbReference>
<name>A0A364K079_9HYPH</name>
<dbReference type="InterPro" id="IPR010621">
    <property type="entry name" value="DUF1214"/>
</dbReference>
<dbReference type="Pfam" id="PF06742">
    <property type="entry name" value="DUF1214"/>
    <property type="match status" value="1"/>
</dbReference>
<feature type="transmembrane region" description="Helical" evidence="1">
    <location>
        <begin position="6"/>
        <end position="27"/>
    </location>
</feature>
<protein>
    <recommendedName>
        <fullName evidence="2">DUF1214 domain-containing protein</fullName>
    </recommendedName>
</protein>
<reference evidence="3 4" key="1">
    <citation type="submission" date="2018-06" db="EMBL/GenBank/DDBJ databases">
        <title>Genomic Encyclopedia of Type Strains, Phase IV (KMG-IV): sequencing the most valuable type-strain genomes for metagenomic binning, comparative biology and taxonomic classification.</title>
        <authorList>
            <person name="Goeker M."/>
        </authorList>
    </citation>
    <scope>NUCLEOTIDE SEQUENCE [LARGE SCALE GENOMIC DNA]</scope>
    <source>
        <strain evidence="3 4">DSM 26720</strain>
    </source>
</reference>
<keyword evidence="1" id="KW-0472">Membrane</keyword>
<dbReference type="OrthoDB" id="7837485at2"/>
<organism evidence="3 4">
    <name type="scientific">Falsochrobactrum ovis</name>
    <dbReference type="NCBI Taxonomy" id="1293442"/>
    <lineage>
        <taxon>Bacteria</taxon>
        <taxon>Pseudomonadati</taxon>
        <taxon>Pseudomonadota</taxon>
        <taxon>Alphaproteobacteria</taxon>
        <taxon>Hyphomicrobiales</taxon>
        <taxon>Brucellaceae</taxon>
        <taxon>Falsochrobactrum</taxon>
    </lineage>
</organism>
<keyword evidence="4" id="KW-1185">Reference proteome</keyword>
<evidence type="ECO:0000259" key="2">
    <source>
        <dbReference type="Pfam" id="PF06742"/>
    </source>
</evidence>
<dbReference type="Gene3D" id="2.60.120.600">
    <property type="entry name" value="Domain of unknown function DUF1214, C-terminal domain"/>
    <property type="match status" value="1"/>
</dbReference>
<gene>
    <name evidence="3" type="ORF">C7374_101692</name>
</gene>
<sequence>MLKTIFGTIFVLAIAFGGGIWFTHYALDQFGGFGELKIGNWSAYPDAGTAEADPYIKARAARQSWLPPSPTEGLIFYARQDSQGNELRRGCNYLLKGSAPSSRFWSLYVADIELKPIEPRKGLPPALHSREIIYNEDSSILISIGAEARPGNWLPIEGSGAFILVMTFYDSMVASSMGLSEFIMPQLERAADQGPACNV</sequence>
<dbReference type="Proteomes" id="UP000249453">
    <property type="component" value="Unassembled WGS sequence"/>
</dbReference>